<feature type="compositionally biased region" description="Basic and acidic residues" evidence="1">
    <location>
        <begin position="43"/>
        <end position="55"/>
    </location>
</feature>
<evidence type="ECO:0000256" key="1">
    <source>
        <dbReference type="SAM" id="MobiDB-lite"/>
    </source>
</evidence>
<accession>A0A0G4FT43</accession>
<sequence>MSSPASQQEESGKQGRTAGRGEREVRRRRKRSVPVDFPWGDGSLERLHADGERRHSTNGGNASTGRTRVTHPLGCRQVSQVGQVKGPPEIPPGTCRNGRGRNDLAFGERPSSRDTRRSGEGSDQLGRSQEVRTGRNYEGGARGEDGTAGGRAGRETGDNRTAEGNEGQGWERNRGQQNGRGERRAGLEEKQGAQEVRTERGGGAKGTGGKR</sequence>
<feature type="compositionally biased region" description="Basic and acidic residues" evidence="1">
    <location>
        <begin position="129"/>
        <end position="145"/>
    </location>
</feature>
<feature type="region of interest" description="Disordered" evidence="1">
    <location>
        <begin position="1"/>
        <end position="211"/>
    </location>
</feature>
<reference evidence="2" key="1">
    <citation type="submission" date="2014-11" db="EMBL/GenBank/DDBJ databases">
        <authorList>
            <person name="Otto D Thomas"/>
            <person name="Naeem Raeece"/>
        </authorList>
    </citation>
    <scope>NUCLEOTIDE SEQUENCE</scope>
</reference>
<dbReference type="AlphaFoldDB" id="A0A0G4FT43"/>
<organism evidence="2">
    <name type="scientific">Chromera velia CCMP2878</name>
    <dbReference type="NCBI Taxonomy" id="1169474"/>
    <lineage>
        <taxon>Eukaryota</taxon>
        <taxon>Sar</taxon>
        <taxon>Alveolata</taxon>
        <taxon>Colpodellida</taxon>
        <taxon>Chromeraceae</taxon>
        <taxon>Chromera</taxon>
    </lineage>
</organism>
<dbReference type="VEuPathDB" id="CryptoDB:Cvel_18606"/>
<evidence type="ECO:0000313" key="2">
    <source>
        <dbReference type="EMBL" id="CEM17852.1"/>
    </source>
</evidence>
<dbReference type="EMBL" id="CDMZ01000609">
    <property type="protein sequence ID" value="CEM17852.1"/>
    <property type="molecule type" value="Genomic_DNA"/>
</dbReference>
<feature type="compositionally biased region" description="Polar residues" evidence="1">
    <location>
        <begin position="57"/>
        <end position="67"/>
    </location>
</feature>
<feature type="compositionally biased region" description="Basic and acidic residues" evidence="1">
    <location>
        <begin position="152"/>
        <end position="202"/>
    </location>
</feature>
<name>A0A0G4FT43_9ALVE</name>
<proteinExistence type="predicted"/>
<gene>
    <name evidence="2" type="ORF">Cvel_18606</name>
</gene>
<protein>
    <submittedName>
        <fullName evidence="2">Uncharacterized protein</fullName>
    </submittedName>
</protein>
<feature type="compositionally biased region" description="Basic and acidic residues" evidence="1">
    <location>
        <begin position="110"/>
        <end position="120"/>
    </location>
</feature>